<dbReference type="SMART" id="SM00855">
    <property type="entry name" value="PGAM"/>
    <property type="match status" value="1"/>
</dbReference>
<dbReference type="AlphaFoldDB" id="A0A6I4WEJ7"/>
<proteinExistence type="predicted"/>
<dbReference type="OrthoDB" id="5449373at2"/>
<dbReference type="InterPro" id="IPR001345">
    <property type="entry name" value="PG/BPGM_mutase_AS"/>
</dbReference>
<gene>
    <name evidence="1" type="ORF">GQ466_29610</name>
</gene>
<dbReference type="GO" id="GO:0016791">
    <property type="term" value="F:phosphatase activity"/>
    <property type="evidence" value="ECO:0007669"/>
    <property type="project" value="TreeGrafter"/>
</dbReference>
<reference evidence="1 2" key="1">
    <citation type="submission" date="2019-12" db="EMBL/GenBank/DDBJ databases">
        <title>Nocardia macrotermitis sp. nov. and Nocardia aurantia sp. nov., isolated from the gut of the fungus growing-termite Macrotermes natalensis.</title>
        <authorList>
            <person name="Christine B."/>
            <person name="Rene B."/>
        </authorList>
    </citation>
    <scope>NUCLEOTIDE SEQUENCE [LARGE SCALE GENOMIC DNA]</scope>
    <source>
        <strain evidence="1 2">DSM 102126</strain>
    </source>
</reference>
<accession>A0A6I4WEJ7</accession>
<dbReference type="InterPro" id="IPR029033">
    <property type="entry name" value="His_PPase_superfam"/>
</dbReference>
<dbReference type="Gene3D" id="3.40.50.1240">
    <property type="entry name" value="Phosphoglycerate mutase-like"/>
    <property type="match status" value="1"/>
</dbReference>
<dbReference type="PANTHER" id="PTHR48100">
    <property type="entry name" value="BROAD-SPECIFICITY PHOSPHATASE YOR283W-RELATED"/>
    <property type="match status" value="1"/>
</dbReference>
<dbReference type="SUPFAM" id="SSF53254">
    <property type="entry name" value="Phosphoglycerate mutase-like"/>
    <property type="match status" value="1"/>
</dbReference>
<organism evidence="1 2">
    <name type="scientific">Actinomadura rayongensis</name>
    <dbReference type="NCBI Taxonomy" id="1429076"/>
    <lineage>
        <taxon>Bacteria</taxon>
        <taxon>Bacillati</taxon>
        <taxon>Actinomycetota</taxon>
        <taxon>Actinomycetes</taxon>
        <taxon>Streptosporangiales</taxon>
        <taxon>Thermomonosporaceae</taxon>
        <taxon>Actinomadura</taxon>
    </lineage>
</organism>
<dbReference type="PROSITE" id="PS00175">
    <property type="entry name" value="PG_MUTASE"/>
    <property type="match status" value="1"/>
</dbReference>
<protein>
    <submittedName>
        <fullName evidence="1">Histidine phosphatase family protein</fullName>
    </submittedName>
</protein>
<dbReference type="InterPro" id="IPR013078">
    <property type="entry name" value="His_Pase_superF_clade-1"/>
</dbReference>
<dbReference type="InterPro" id="IPR050275">
    <property type="entry name" value="PGM_Phosphatase"/>
</dbReference>
<sequence>MRSSSRGPAPGHASMRPMPATLLIRHGESESNAGLPTYGPGAAPLTALGRAQAATIAESFTAPPSLLVVSPFLRARETAAPTRARFPSVPCEEWPVQEFTYLGALHGPGTSIEQRRPHAAAYWARADPSLVLGGDGESFTALIARARAFLDRLSTLPDDATVAVFTHRIFLLAVTWTLDTGTTTPDSPAMRAFHHYAESTPTPNACIRPLALPTANRTHP</sequence>
<dbReference type="GO" id="GO:0005737">
    <property type="term" value="C:cytoplasm"/>
    <property type="evidence" value="ECO:0007669"/>
    <property type="project" value="TreeGrafter"/>
</dbReference>
<dbReference type="CDD" id="cd07067">
    <property type="entry name" value="HP_PGM_like"/>
    <property type="match status" value="1"/>
</dbReference>
<dbReference type="Proteomes" id="UP000431901">
    <property type="component" value="Unassembled WGS sequence"/>
</dbReference>
<comment type="caution">
    <text evidence="1">The sequence shown here is derived from an EMBL/GenBank/DDBJ whole genome shotgun (WGS) entry which is preliminary data.</text>
</comment>
<evidence type="ECO:0000313" key="2">
    <source>
        <dbReference type="Proteomes" id="UP000431901"/>
    </source>
</evidence>
<evidence type="ECO:0000313" key="1">
    <source>
        <dbReference type="EMBL" id="MXQ68181.1"/>
    </source>
</evidence>
<dbReference type="EMBL" id="WUTW01000011">
    <property type="protein sequence ID" value="MXQ68181.1"/>
    <property type="molecule type" value="Genomic_DNA"/>
</dbReference>
<dbReference type="PANTHER" id="PTHR48100:SF62">
    <property type="entry name" value="GLUCOSYL-3-PHOSPHOGLYCERATE PHOSPHATASE"/>
    <property type="match status" value="1"/>
</dbReference>
<keyword evidence="2" id="KW-1185">Reference proteome</keyword>
<name>A0A6I4WEJ7_9ACTN</name>
<dbReference type="Pfam" id="PF00300">
    <property type="entry name" value="His_Phos_1"/>
    <property type="match status" value="1"/>
</dbReference>